<dbReference type="InterPro" id="IPR026243">
    <property type="entry name" value="HAUS1"/>
</dbReference>
<dbReference type="PANTHER" id="PTHR31570:SF1">
    <property type="entry name" value="HAUS AUGMIN-LIKE COMPLEX SUBUNIT 1"/>
    <property type="match status" value="1"/>
</dbReference>
<evidence type="ECO:0000256" key="4">
    <source>
        <dbReference type="ARBA" id="ARBA00022618"/>
    </source>
</evidence>
<sequence length="211" mass="22572">MSQAATTKVMLADLFLLPNDPADGSLEGFDALLRVAITLGLHDTRPGPLIAAAMQAAVAAQAAEDKEEAAFEWGRQLEAQISVAQHAVDELQRLAQQMGVQEEAQRDESARQAGLVGPNRSKAAQYVDRQQRLEATLTARGVCPEVMQSRLHAAGREQGTAAAELAVVEQELAQFGGLPADVGAAAAATQAKRDELARLWQRLRENLDGIE</sequence>
<dbReference type="GO" id="GO:0070652">
    <property type="term" value="C:HAUS complex"/>
    <property type="evidence" value="ECO:0007669"/>
    <property type="project" value="InterPro"/>
</dbReference>
<keyword evidence="7" id="KW-0175">Coiled coil</keyword>
<comment type="caution">
    <text evidence="10">The sequence shown here is derived from an EMBL/GenBank/DDBJ whole genome shotgun (WGS) entry which is preliminary data.</text>
</comment>
<keyword evidence="3" id="KW-0963">Cytoplasm</keyword>
<evidence type="ECO:0000256" key="6">
    <source>
        <dbReference type="ARBA" id="ARBA00022776"/>
    </source>
</evidence>
<comment type="similarity">
    <text evidence="2">Belongs to the HAUS1 family.</text>
</comment>
<keyword evidence="9" id="KW-0131">Cell cycle</keyword>
<dbReference type="GO" id="GO:0051301">
    <property type="term" value="P:cell division"/>
    <property type="evidence" value="ECO:0007669"/>
    <property type="project" value="UniProtKB-KW"/>
</dbReference>
<evidence type="ECO:0000256" key="3">
    <source>
        <dbReference type="ARBA" id="ARBA00022490"/>
    </source>
</evidence>
<evidence type="ECO:0000313" key="10">
    <source>
        <dbReference type="EMBL" id="KAI3432422.1"/>
    </source>
</evidence>
<dbReference type="GO" id="GO:0005819">
    <property type="term" value="C:spindle"/>
    <property type="evidence" value="ECO:0007669"/>
    <property type="project" value="UniProtKB-SubCell"/>
</dbReference>
<name>A0A9D4TSB5_CHLVU</name>
<keyword evidence="4" id="KW-0132">Cell division</keyword>
<evidence type="ECO:0000256" key="9">
    <source>
        <dbReference type="ARBA" id="ARBA00023306"/>
    </source>
</evidence>
<dbReference type="Pfam" id="PF25762">
    <property type="entry name" value="HAUS1"/>
    <property type="match status" value="1"/>
</dbReference>
<reference evidence="10" key="2">
    <citation type="submission" date="2020-11" db="EMBL/GenBank/DDBJ databases">
        <authorList>
            <person name="Cecchin M."/>
            <person name="Marcolungo L."/>
            <person name="Rossato M."/>
            <person name="Girolomoni L."/>
            <person name="Cosentino E."/>
            <person name="Cuine S."/>
            <person name="Li-Beisson Y."/>
            <person name="Delledonne M."/>
            <person name="Ballottari M."/>
        </authorList>
    </citation>
    <scope>NUCLEOTIDE SEQUENCE</scope>
    <source>
        <strain evidence="10">211/11P</strain>
        <tissue evidence="10">Whole cell</tissue>
    </source>
</reference>
<keyword evidence="5" id="KW-0493">Microtubule</keyword>
<evidence type="ECO:0000256" key="2">
    <source>
        <dbReference type="ARBA" id="ARBA00005479"/>
    </source>
</evidence>
<dbReference type="Proteomes" id="UP001055712">
    <property type="component" value="Unassembled WGS sequence"/>
</dbReference>
<dbReference type="GO" id="GO:0005829">
    <property type="term" value="C:cytosol"/>
    <property type="evidence" value="ECO:0007669"/>
    <property type="project" value="TreeGrafter"/>
</dbReference>
<evidence type="ECO:0000256" key="7">
    <source>
        <dbReference type="ARBA" id="ARBA00023054"/>
    </source>
</evidence>
<comment type="subcellular location">
    <subcellularLocation>
        <location evidence="1">Cytoplasm</location>
        <location evidence="1">Cytoskeleton</location>
        <location evidence="1">Spindle</location>
    </subcellularLocation>
</comment>
<keyword evidence="8" id="KW-0206">Cytoskeleton</keyword>
<evidence type="ECO:0000313" key="11">
    <source>
        <dbReference type="Proteomes" id="UP001055712"/>
    </source>
</evidence>
<evidence type="ECO:0000256" key="8">
    <source>
        <dbReference type="ARBA" id="ARBA00023212"/>
    </source>
</evidence>
<dbReference type="PANTHER" id="PTHR31570">
    <property type="entry name" value="HAUS AUGMIN-LIKE COMPLEX SUBUNIT 1"/>
    <property type="match status" value="1"/>
</dbReference>
<gene>
    <name evidence="10" type="ORF">D9Q98_003976</name>
</gene>
<dbReference type="GO" id="GO:0051225">
    <property type="term" value="P:spindle assembly"/>
    <property type="evidence" value="ECO:0007669"/>
    <property type="project" value="InterPro"/>
</dbReference>
<organism evidence="10 11">
    <name type="scientific">Chlorella vulgaris</name>
    <name type="common">Green alga</name>
    <dbReference type="NCBI Taxonomy" id="3077"/>
    <lineage>
        <taxon>Eukaryota</taxon>
        <taxon>Viridiplantae</taxon>
        <taxon>Chlorophyta</taxon>
        <taxon>core chlorophytes</taxon>
        <taxon>Trebouxiophyceae</taxon>
        <taxon>Chlorellales</taxon>
        <taxon>Chlorellaceae</taxon>
        <taxon>Chlorella clade</taxon>
        <taxon>Chlorella</taxon>
    </lineage>
</organism>
<dbReference type="AlphaFoldDB" id="A0A9D4TSB5"/>
<dbReference type="EMBL" id="SIDB01000005">
    <property type="protein sequence ID" value="KAI3432422.1"/>
    <property type="molecule type" value="Genomic_DNA"/>
</dbReference>
<keyword evidence="6" id="KW-0498">Mitosis</keyword>
<reference evidence="10" key="1">
    <citation type="journal article" date="2019" name="Plant J.">
        <title>Chlorella vulgaris genome assembly and annotation reveals the molecular basis for metabolic acclimation to high light conditions.</title>
        <authorList>
            <person name="Cecchin M."/>
            <person name="Marcolungo L."/>
            <person name="Rossato M."/>
            <person name="Girolomoni L."/>
            <person name="Cosentino E."/>
            <person name="Cuine S."/>
            <person name="Li-Beisson Y."/>
            <person name="Delledonne M."/>
            <person name="Ballottari M."/>
        </authorList>
    </citation>
    <scope>NUCLEOTIDE SEQUENCE</scope>
    <source>
        <strain evidence="10">211/11P</strain>
    </source>
</reference>
<proteinExistence type="inferred from homology"/>
<evidence type="ECO:0000256" key="5">
    <source>
        <dbReference type="ARBA" id="ARBA00022701"/>
    </source>
</evidence>
<keyword evidence="11" id="KW-1185">Reference proteome</keyword>
<dbReference type="GO" id="GO:0005874">
    <property type="term" value="C:microtubule"/>
    <property type="evidence" value="ECO:0007669"/>
    <property type="project" value="UniProtKB-KW"/>
</dbReference>
<protein>
    <submittedName>
        <fullName evidence="10">Uncharacterized protein</fullName>
    </submittedName>
</protein>
<evidence type="ECO:0000256" key="1">
    <source>
        <dbReference type="ARBA" id="ARBA00004186"/>
    </source>
</evidence>
<accession>A0A9D4TSB5</accession>